<dbReference type="SMART" id="SM00382">
    <property type="entry name" value="AAA"/>
    <property type="match status" value="1"/>
</dbReference>
<dbReference type="GO" id="GO:0015697">
    <property type="term" value="P:quaternary ammonium group transport"/>
    <property type="evidence" value="ECO:0007669"/>
    <property type="project" value="UniProtKB-ARBA"/>
</dbReference>
<dbReference type="AlphaFoldDB" id="A0A2M8VZT3"/>
<dbReference type="GO" id="GO:0016887">
    <property type="term" value="F:ATP hydrolysis activity"/>
    <property type="evidence" value="ECO:0007669"/>
    <property type="project" value="InterPro"/>
</dbReference>
<dbReference type="PANTHER" id="PTHR43117">
    <property type="entry name" value="OSMOPROTECTANT IMPORT ATP-BINDING PROTEIN OSMV"/>
    <property type="match status" value="1"/>
</dbReference>
<evidence type="ECO:0000256" key="2">
    <source>
        <dbReference type="ARBA" id="ARBA00022448"/>
    </source>
</evidence>
<dbReference type="InterPro" id="IPR003439">
    <property type="entry name" value="ABC_transporter-like_ATP-bd"/>
</dbReference>
<name>A0A2M8VZT3_9BURK</name>
<reference evidence="8 9" key="1">
    <citation type="submission" date="2017-11" db="EMBL/GenBank/DDBJ databases">
        <title>Genomic Encyclopedia of Type Strains, Phase III (KMG-III): the genomes of soil and plant-associated and newly described type strains.</title>
        <authorList>
            <person name="Whitman W."/>
        </authorList>
    </citation>
    <scope>NUCLEOTIDE SEQUENCE [LARGE SCALE GENOMIC DNA]</scope>
    <source>
        <strain evidence="8 9">UB-Domo-W1</strain>
    </source>
</reference>
<dbReference type="FunFam" id="3.40.50.300:FF:000425">
    <property type="entry name" value="Probable ABC transporter, ATP-binding subunit"/>
    <property type="match status" value="1"/>
</dbReference>
<dbReference type="PANTHER" id="PTHR43117:SF4">
    <property type="entry name" value="OSMOPROTECTANT IMPORT ATP-BINDING PROTEIN OSMV"/>
    <property type="match status" value="1"/>
</dbReference>
<evidence type="ECO:0000256" key="3">
    <source>
        <dbReference type="ARBA" id="ARBA00022475"/>
    </source>
</evidence>
<evidence type="ECO:0000256" key="4">
    <source>
        <dbReference type="ARBA" id="ARBA00022519"/>
    </source>
</evidence>
<evidence type="ECO:0000313" key="9">
    <source>
        <dbReference type="Proteomes" id="UP000229366"/>
    </source>
</evidence>
<dbReference type="InterPro" id="IPR003593">
    <property type="entry name" value="AAA+_ATPase"/>
</dbReference>
<dbReference type="GO" id="GO:0005524">
    <property type="term" value="F:ATP binding"/>
    <property type="evidence" value="ECO:0007669"/>
    <property type="project" value="UniProtKB-KW"/>
</dbReference>
<evidence type="ECO:0000313" key="8">
    <source>
        <dbReference type="EMBL" id="PJI83366.1"/>
    </source>
</evidence>
<dbReference type="PROSITE" id="PS00211">
    <property type="entry name" value="ABC_TRANSPORTER_1"/>
    <property type="match status" value="1"/>
</dbReference>
<dbReference type="InterPro" id="IPR017871">
    <property type="entry name" value="ABC_transporter-like_CS"/>
</dbReference>
<keyword evidence="6 8" id="KW-0067">ATP-binding</keyword>
<sequence length="274" mass="30345">MLDNNFHFVPPNFKARILLIELDHISKRYQSSVDPVINDVSLSIATESFIALLGASGSGKTTILKTINQLIQPSSGEIRINGIPTSSLSPPILRRGIGYVFQGSGLFPHLSISENIGITPTLLGWSQHKIKQRIEELLKMVELPQHFESRLPHQLSGGQQQRVAIARALAASPPILLMDEPFGALDPITRDSLGRECRALHERLKLTTVMVTHDIQEALLLADRIIIIKAGQIMADFPSHLALEQTNTDVQAMMDVPLRQAKQLQEMLKAKAHE</sequence>
<protein>
    <submittedName>
        <fullName evidence="8">Osmoprotectant transport system ATP-binding protein</fullName>
    </submittedName>
</protein>
<keyword evidence="3" id="KW-1003">Cell membrane</keyword>
<proteinExistence type="inferred from homology"/>
<evidence type="ECO:0000256" key="5">
    <source>
        <dbReference type="ARBA" id="ARBA00022741"/>
    </source>
</evidence>
<organism evidence="8 9">
    <name type="scientific">Polynucleobacter brandtiae</name>
    <dbReference type="NCBI Taxonomy" id="1938816"/>
    <lineage>
        <taxon>Bacteria</taxon>
        <taxon>Pseudomonadati</taxon>
        <taxon>Pseudomonadota</taxon>
        <taxon>Betaproteobacteria</taxon>
        <taxon>Burkholderiales</taxon>
        <taxon>Burkholderiaceae</taxon>
        <taxon>Polynucleobacter</taxon>
    </lineage>
</organism>
<evidence type="ECO:0000256" key="6">
    <source>
        <dbReference type="ARBA" id="ARBA00022840"/>
    </source>
</evidence>
<dbReference type="SUPFAM" id="SSF52540">
    <property type="entry name" value="P-loop containing nucleoside triphosphate hydrolases"/>
    <property type="match status" value="1"/>
</dbReference>
<keyword evidence="2" id="KW-0813">Transport</keyword>
<dbReference type="EMBL" id="PGTX01000001">
    <property type="protein sequence ID" value="PJI83366.1"/>
    <property type="molecule type" value="Genomic_DNA"/>
</dbReference>
<accession>A0A2M8VZT3</accession>
<feature type="domain" description="ABC transporter" evidence="7">
    <location>
        <begin position="20"/>
        <end position="255"/>
    </location>
</feature>
<evidence type="ECO:0000259" key="7">
    <source>
        <dbReference type="PROSITE" id="PS50893"/>
    </source>
</evidence>
<gene>
    <name evidence="8" type="ORF">B0G85_0763</name>
</gene>
<keyword evidence="4" id="KW-0997">Cell inner membrane</keyword>
<dbReference type="Pfam" id="PF00005">
    <property type="entry name" value="ABC_tran"/>
    <property type="match status" value="1"/>
</dbReference>
<evidence type="ECO:0000256" key="1">
    <source>
        <dbReference type="ARBA" id="ARBA00005417"/>
    </source>
</evidence>
<keyword evidence="5" id="KW-0547">Nucleotide-binding</keyword>
<comment type="similarity">
    <text evidence="1">Belongs to the ABC transporter superfamily.</text>
</comment>
<dbReference type="Gene3D" id="3.40.50.300">
    <property type="entry name" value="P-loop containing nucleotide triphosphate hydrolases"/>
    <property type="match status" value="1"/>
</dbReference>
<dbReference type="InterPro" id="IPR027417">
    <property type="entry name" value="P-loop_NTPase"/>
</dbReference>
<keyword evidence="4" id="KW-0472">Membrane</keyword>
<dbReference type="PROSITE" id="PS50893">
    <property type="entry name" value="ABC_TRANSPORTER_2"/>
    <property type="match status" value="1"/>
</dbReference>
<comment type="caution">
    <text evidence="8">The sequence shown here is derived from an EMBL/GenBank/DDBJ whole genome shotgun (WGS) entry which is preliminary data.</text>
</comment>
<dbReference type="Proteomes" id="UP000229366">
    <property type="component" value="Unassembled WGS sequence"/>
</dbReference>
<keyword evidence="9" id="KW-1185">Reference proteome</keyword>